<organism evidence="1 2">
    <name type="scientific">Pantherophis guttatus</name>
    <name type="common">Corn snake</name>
    <name type="synonym">Elaphe guttata</name>
    <dbReference type="NCBI Taxonomy" id="94885"/>
    <lineage>
        <taxon>Eukaryota</taxon>
        <taxon>Metazoa</taxon>
        <taxon>Chordata</taxon>
        <taxon>Craniata</taxon>
        <taxon>Vertebrata</taxon>
        <taxon>Euteleostomi</taxon>
        <taxon>Lepidosauria</taxon>
        <taxon>Squamata</taxon>
        <taxon>Bifurcata</taxon>
        <taxon>Unidentata</taxon>
        <taxon>Episquamata</taxon>
        <taxon>Toxicofera</taxon>
        <taxon>Serpentes</taxon>
        <taxon>Colubroidea</taxon>
        <taxon>Colubridae</taxon>
        <taxon>Colubrinae</taxon>
        <taxon>Pantherophis</taxon>
    </lineage>
</organism>
<dbReference type="PANTHER" id="PTHR11439:SF483">
    <property type="entry name" value="PEPTIDE SYNTHASE GLIP-LIKE, PUTATIVE (AFU_ORTHOLOGUE AFUA_3G12920)-RELATED"/>
    <property type="match status" value="1"/>
</dbReference>
<dbReference type="Proteomes" id="UP001652622">
    <property type="component" value="Unplaced"/>
</dbReference>
<gene>
    <name evidence="2" type="primary">LOC132712425</name>
</gene>
<dbReference type="CDD" id="cd09272">
    <property type="entry name" value="RNase_HI_RT_Ty1"/>
    <property type="match status" value="1"/>
</dbReference>
<keyword evidence="1" id="KW-1185">Reference proteome</keyword>
<evidence type="ECO:0000313" key="1">
    <source>
        <dbReference type="Proteomes" id="UP001652622"/>
    </source>
</evidence>
<reference evidence="2" key="1">
    <citation type="submission" date="2025-08" db="UniProtKB">
        <authorList>
            <consortium name="RefSeq"/>
        </authorList>
    </citation>
    <scope>IDENTIFICATION</scope>
    <source>
        <tissue evidence="2">Blood</tissue>
    </source>
</reference>
<accession>A0ABM3ZMT2</accession>
<proteinExistence type="predicted"/>
<dbReference type="PANTHER" id="PTHR11439">
    <property type="entry name" value="GAG-POL-RELATED RETROTRANSPOSON"/>
    <property type="match status" value="1"/>
</dbReference>
<protein>
    <submittedName>
        <fullName evidence="2">Uncharacterized protein LOC132712425</fullName>
    </submittedName>
</protein>
<dbReference type="RefSeq" id="XP_060549685.1">
    <property type="nucleotide sequence ID" value="XM_060693702.1"/>
</dbReference>
<name>A0ABM3ZMT2_PANGU</name>
<evidence type="ECO:0000313" key="2">
    <source>
        <dbReference type="RefSeq" id="XP_060549685.1"/>
    </source>
</evidence>
<sequence>MYSEAPEFKDNTLYRSTIGSLLYIANWTWPDIALPVNLLSRHVSNPTTYHWEAIKWVLRYLKHSSEAYLRLEPDATKQPTLTCYADADWAGDAKSRKSTSGYVFFLNSSPVHWYTGKQNLVAMSTTEAEYICLSKAANNLTWFDDLLSSIWAEPTYPITIY</sequence>
<dbReference type="GeneID" id="132712425"/>